<accession>A0A1I6EF64</accession>
<gene>
    <name evidence="2" type="ORF">SAMN04488564_104313</name>
</gene>
<keyword evidence="1" id="KW-1133">Transmembrane helix</keyword>
<reference evidence="3" key="1">
    <citation type="submission" date="2016-10" db="EMBL/GenBank/DDBJ databases">
        <authorList>
            <person name="Varghese N."/>
            <person name="Submissions S."/>
        </authorList>
    </citation>
    <scope>NUCLEOTIDE SEQUENCE [LARGE SCALE GENOMIC DNA]</scope>
    <source>
        <strain evidence="3">DSM 44232</strain>
    </source>
</reference>
<proteinExistence type="predicted"/>
<keyword evidence="1" id="KW-0812">Transmembrane</keyword>
<name>A0A1I6EF64_9PSEU</name>
<evidence type="ECO:0000313" key="3">
    <source>
        <dbReference type="Proteomes" id="UP000198583"/>
    </source>
</evidence>
<feature type="transmembrane region" description="Helical" evidence="1">
    <location>
        <begin position="36"/>
        <end position="54"/>
    </location>
</feature>
<organism evidence="2 3">
    <name type="scientific">Lentzea waywayandensis</name>
    <dbReference type="NCBI Taxonomy" id="84724"/>
    <lineage>
        <taxon>Bacteria</taxon>
        <taxon>Bacillati</taxon>
        <taxon>Actinomycetota</taxon>
        <taxon>Actinomycetes</taxon>
        <taxon>Pseudonocardiales</taxon>
        <taxon>Pseudonocardiaceae</taxon>
        <taxon>Lentzea</taxon>
    </lineage>
</organism>
<keyword evidence="1" id="KW-0472">Membrane</keyword>
<dbReference type="AlphaFoldDB" id="A0A1I6EF64"/>
<dbReference type="RefSeq" id="WP_093594559.1">
    <property type="nucleotide sequence ID" value="NZ_FOYL01000004.1"/>
</dbReference>
<protein>
    <submittedName>
        <fullName evidence="2">Uncharacterized protein</fullName>
    </submittedName>
</protein>
<sequence length="63" mass="6605">MPTVKLALRAIVVFLLAFVALSLVLATLGNIGGTELTIVIVVSVGLSALDAWRVSKRSVQQGK</sequence>
<dbReference type="Proteomes" id="UP000198583">
    <property type="component" value="Unassembled WGS sequence"/>
</dbReference>
<keyword evidence="3" id="KW-1185">Reference proteome</keyword>
<evidence type="ECO:0000313" key="2">
    <source>
        <dbReference type="EMBL" id="SFR16158.1"/>
    </source>
</evidence>
<evidence type="ECO:0000256" key="1">
    <source>
        <dbReference type="SAM" id="Phobius"/>
    </source>
</evidence>
<dbReference type="EMBL" id="FOYL01000004">
    <property type="protein sequence ID" value="SFR16158.1"/>
    <property type="molecule type" value="Genomic_DNA"/>
</dbReference>